<protein>
    <recommendedName>
        <fullName evidence="4">Secreted protein</fullName>
    </recommendedName>
</protein>
<keyword evidence="1" id="KW-0732">Signal</keyword>
<evidence type="ECO:0000256" key="1">
    <source>
        <dbReference type="SAM" id="SignalP"/>
    </source>
</evidence>
<feature type="chain" id="PRO_5046907492" description="Secreted protein" evidence="1">
    <location>
        <begin position="28"/>
        <end position="152"/>
    </location>
</feature>
<gene>
    <name evidence="2" type="ORF">AMECASPLE_026812</name>
</gene>
<keyword evidence="3" id="KW-1185">Reference proteome</keyword>
<reference evidence="2 3" key="1">
    <citation type="submission" date="2021-06" db="EMBL/GenBank/DDBJ databases">
        <authorList>
            <person name="Palmer J.M."/>
        </authorList>
    </citation>
    <scope>NUCLEOTIDE SEQUENCE [LARGE SCALE GENOMIC DNA]</scope>
    <source>
        <strain evidence="2 3">AS_MEX2019</strain>
        <tissue evidence="2">Muscle</tissue>
    </source>
</reference>
<sequence length="152" mass="16908">MGLLGLSSALLWEGGSWQWCFSWGSHALGSLWMSVARIQGGVTGRCFHTAVAHQGAINLGFKRSTEPEGGVSSLSHIAWKMFFCWRFCGSFVPPANSCHVLRIKVYLTVLPSETPILSLTQSWFQITFTPVKPNKLFKTLPWFTRGCVIQSL</sequence>
<feature type="non-terminal residue" evidence="2">
    <location>
        <position position="152"/>
    </location>
</feature>
<evidence type="ECO:0000313" key="3">
    <source>
        <dbReference type="Proteomes" id="UP001469553"/>
    </source>
</evidence>
<name>A0ABV0YS20_9TELE</name>
<organism evidence="2 3">
    <name type="scientific">Ameca splendens</name>
    <dbReference type="NCBI Taxonomy" id="208324"/>
    <lineage>
        <taxon>Eukaryota</taxon>
        <taxon>Metazoa</taxon>
        <taxon>Chordata</taxon>
        <taxon>Craniata</taxon>
        <taxon>Vertebrata</taxon>
        <taxon>Euteleostomi</taxon>
        <taxon>Actinopterygii</taxon>
        <taxon>Neopterygii</taxon>
        <taxon>Teleostei</taxon>
        <taxon>Neoteleostei</taxon>
        <taxon>Acanthomorphata</taxon>
        <taxon>Ovalentaria</taxon>
        <taxon>Atherinomorphae</taxon>
        <taxon>Cyprinodontiformes</taxon>
        <taxon>Goodeidae</taxon>
        <taxon>Ameca</taxon>
    </lineage>
</organism>
<feature type="signal peptide" evidence="1">
    <location>
        <begin position="1"/>
        <end position="27"/>
    </location>
</feature>
<evidence type="ECO:0000313" key="2">
    <source>
        <dbReference type="EMBL" id="MEQ2296654.1"/>
    </source>
</evidence>
<proteinExistence type="predicted"/>
<dbReference type="EMBL" id="JAHRIP010040403">
    <property type="protein sequence ID" value="MEQ2296654.1"/>
    <property type="molecule type" value="Genomic_DNA"/>
</dbReference>
<accession>A0ABV0YS20</accession>
<comment type="caution">
    <text evidence="2">The sequence shown here is derived from an EMBL/GenBank/DDBJ whole genome shotgun (WGS) entry which is preliminary data.</text>
</comment>
<evidence type="ECO:0008006" key="4">
    <source>
        <dbReference type="Google" id="ProtNLM"/>
    </source>
</evidence>
<dbReference type="Proteomes" id="UP001469553">
    <property type="component" value="Unassembled WGS sequence"/>
</dbReference>